<proteinExistence type="predicted"/>
<evidence type="ECO:0000256" key="1">
    <source>
        <dbReference type="ARBA" id="ARBA00022723"/>
    </source>
</evidence>
<dbReference type="OrthoDB" id="9780884at2"/>
<evidence type="ECO:0000313" key="5">
    <source>
        <dbReference type="EMBL" id="ELR72353.1"/>
    </source>
</evidence>
<dbReference type="GO" id="GO:0008758">
    <property type="term" value="F:UDP-2,3-diacylglucosamine hydrolase activity"/>
    <property type="evidence" value="ECO:0007669"/>
    <property type="project" value="TreeGrafter"/>
</dbReference>
<dbReference type="PANTHER" id="PTHR31302:SF31">
    <property type="entry name" value="PHOSPHODIESTERASE YAEI"/>
    <property type="match status" value="1"/>
</dbReference>
<organism evidence="5 6">
    <name type="scientific">Fulvivirga imtechensis AK7</name>
    <dbReference type="NCBI Taxonomy" id="1237149"/>
    <lineage>
        <taxon>Bacteria</taxon>
        <taxon>Pseudomonadati</taxon>
        <taxon>Bacteroidota</taxon>
        <taxon>Cytophagia</taxon>
        <taxon>Cytophagales</taxon>
        <taxon>Fulvivirgaceae</taxon>
        <taxon>Fulvivirga</taxon>
    </lineage>
</organism>
<evidence type="ECO:0000256" key="3">
    <source>
        <dbReference type="SAM" id="Phobius"/>
    </source>
</evidence>
<dbReference type="InterPro" id="IPR004843">
    <property type="entry name" value="Calcineurin-like_PHP"/>
</dbReference>
<dbReference type="SUPFAM" id="SSF56300">
    <property type="entry name" value="Metallo-dependent phosphatases"/>
    <property type="match status" value="1"/>
</dbReference>
<gene>
    <name evidence="5" type="ORF">C900_01635</name>
</gene>
<dbReference type="GO" id="GO:0016020">
    <property type="term" value="C:membrane"/>
    <property type="evidence" value="ECO:0007669"/>
    <property type="project" value="GOC"/>
</dbReference>
<dbReference type="Gene3D" id="3.60.21.10">
    <property type="match status" value="1"/>
</dbReference>
<dbReference type="eggNOG" id="COG1408">
    <property type="taxonomic scope" value="Bacteria"/>
</dbReference>
<feature type="transmembrane region" description="Helical" evidence="3">
    <location>
        <begin position="126"/>
        <end position="147"/>
    </location>
</feature>
<dbReference type="InterPro" id="IPR051158">
    <property type="entry name" value="Metallophosphoesterase_sf"/>
</dbReference>
<evidence type="ECO:0000313" key="6">
    <source>
        <dbReference type="Proteomes" id="UP000011135"/>
    </source>
</evidence>
<keyword evidence="3" id="KW-1133">Transmembrane helix</keyword>
<accession>L8JVY0</accession>
<keyword evidence="2" id="KW-0378">Hydrolase</keyword>
<protein>
    <submittedName>
        <fullName evidence="5">Putative phosphoesterase</fullName>
    </submittedName>
</protein>
<dbReference type="Proteomes" id="UP000011135">
    <property type="component" value="Unassembled WGS sequence"/>
</dbReference>
<dbReference type="Pfam" id="PF00149">
    <property type="entry name" value="Metallophos"/>
    <property type="match status" value="1"/>
</dbReference>
<dbReference type="CDD" id="cd07385">
    <property type="entry name" value="MPP_YkuE_C"/>
    <property type="match status" value="1"/>
</dbReference>
<name>L8JVY0_9BACT</name>
<dbReference type="PATRIC" id="fig|1237149.3.peg.1589"/>
<dbReference type="AlphaFoldDB" id="L8JVY0"/>
<sequence>MNKILVILALLAVLVFVDWYVYQGIGLLTKGSSAVLRNSVKYTYWGITAITFGVILLYNFGDPEWFRGQSRSLIFTGIFINYFSKVFAILFLFADDLIRLGKWIASLFQNPQPSSEVGKGISRSDFLVKTAIIAGTVPLLSMSWGIISGAHDYRIRRKTIYLPNLPKAFDGIQIGQLSDIHSGSFFNKTAVKGGVEMLMKEKPDVVFFTGDLVNNETEEVKEYIDIFKKVNAPLGVYSTTGNHDYGEYRSWPSVQAKNQNFVDLKEAHRLMGYDLLMNENRMLKVDGEQIAVLGIENWGTGRFPKYGKMDEAYKGTEEAPVKLLLSHDPSHWDAQVRPNYPDIDLMFAGHTHGFQFGIEIGDFKWSPSQYAYKQWAGMYTEGKQHLYVNRGFGYIGYPGRIGMPPEITLITLKKA</sequence>
<comment type="caution">
    <text evidence="5">The sequence shown here is derived from an EMBL/GenBank/DDBJ whole genome shotgun (WGS) entry which is preliminary data.</text>
</comment>
<dbReference type="GO" id="GO:0046872">
    <property type="term" value="F:metal ion binding"/>
    <property type="evidence" value="ECO:0007669"/>
    <property type="project" value="UniProtKB-KW"/>
</dbReference>
<feature type="transmembrane region" description="Helical" evidence="3">
    <location>
        <begin position="42"/>
        <end position="61"/>
    </location>
</feature>
<feature type="transmembrane region" description="Helical" evidence="3">
    <location>
        <begin position="73"/>
        <end position="94"/>
    </location>
</feature>
<keyword evidence="6" id="KW-1185">Reference proteome</keyword>
<keyword evidence="1" id="KW-0479">Metal-binding</keyword>
<dbReference type="InterPro" id="IPR029052">
    <property type="entry name" value="Metallo-depent_PP-like"/>
</dbReference>
<dbReference type="RefSeq" id="WP_009579070.1">
    <property type="nucleotide sequence ID" value="NZ_AMZN01000024.1"/>
</dbReference>
<dbReference type="GO" id="GO:0009245">
    <property type="term" value="P:lipid A biosynthetic process"/>
    <property type="evidence" value="ECO:0007669"/>
    <property type="project" value="TreeGrafter"/>
</dbReference>
<dbReference type="PANTHER" id="PTHR31302">
    <property type="entry name" value="TRANSMEMBRANE PROTEIN WITH METALLOPHOSPHOESTERASE DOMAIN-RELATED"/>
    <property type="match status" value="1"/>
</dbReference>
<evidence type="ECO:0000259" key="4">
    <source>
        <dbReference type="Pfam" id="PF00149"/>
    </source>
</evidence>
<keyword evidence="3" id="KW-0812">Transmembrane</keyword>
<dbReference type="STRING" id="1237149.C900_01635"/>
<evidence type="ECO:0000256" key="2">
    <source>
        <dbReference type="ARBA" id="ARBA00022801"/>
    </source>
</evidence>
<reference evidence="5 6" key="1">
    <citation type="submission" date="2012-12" db="EMBL/GenBank/DDBJ databases">
        <title>Genome assembly of Fulvivirga imtechensis AK7.</title>
        <authorList>
            <person name="Nupur N."/>
            <person name="Khatri I."/>
            <person name="Kumar R."/>
            <person name="Subramanian S."/>
            <person name="Pinnaka A."/>
        </authorList>
    </citation>
    <scope>NUCLEOTIDE SEQUENCE [LARGE SCALE GENOMIC DNA]</scope>
    <source>
        <strain evidence="5 6">AK7</strain>
    </source>
</reference>
<feature type="domain" description="Calcineurin-like phosphoesterase" evidence="4">
    <location>
        <begin position="173"/>
        <end position="353"/>
    </location>
</feature>
<dbReference type="EMBL" id="AMZN01000024">
    <property type="protein sequence ID" value="ELR72353.1"/>
    <property type="molecule type" value="Genomic_DNA"/>
</dbReference>
<keyword evidence="3" id="KW-0472">Membrane</keyword>